<evidence type="ECO:0000313" key="2">
    <source>
        <dbReference type="Proteomes" id="UP000242715"/>
    </source>
</evidence>
<gene>
    <name evidence="1" type="ORF">TSUD_316840</name>
</gene>
<evidence type="ECO:0000313" key="1">
    <source>
        <dbReference type="EMBL" id="GAU32477.1"/>
    </source>
</evidence>
<keyword evidence="2" id="KW-1185">Reference proteome</keyword>
<accession>A0A2Z6NR87</accession>
<sequence>MYILQFSTEALNRDRSPDTLVYSLEHVRTRSMCVMIKSEDPLEESLSNGVVSLGDDGNDSLCWEVEPARD</sequence>
<proteinExistence type="predicted"/>
<dbReference type="AlphaFoldDB" id="A0A2Z6NR87"/>
<organism evidence="1 2">
    <name type="scientific">Trifolium subterraneum</name>
    <name type="common">Subterranean clover</name>
    <dbReference type="NCBI Taxonomy" id="3900"/>
    <lineage>
        <taxon>Eukaryota</taxon>
        <taxon>Viridiplantae</taxon>
        <taxon>Streptophyta</taxon>
        <taxon>Embryophyta</taxon>
        <taxon>Tracheophyta</taxon>
        <taxon>Spermatophyta</taxon>
        <taxon>Magnoliopsida</taxon>
        <taxon>eudicotyledons</taxon>
        <taxon>Gunneridae</taxon>
        <taxon>Pentapetalae</taxon>
        <taxon>rosids</taxon>
        <taxon>fabids</taxon>
        <taxon>Fabales</taxon>
        <taxon>Fabaceae</taxon>
        <taxon>Papilionoideae</taxon>
        <taxon>50 kb inversion clade</taxon>
        <taxon>NPAAA clade</taxon>
        <taxon>Hologalegina</taxon>
        <taxon>IRL clade</taxon>
        <taxon>Trifolieae</taxon>
        <taxon>Trifolium</taxon>
    </lineage>
</organism>
<dbReference type="EMBL" id="DF973494">
    <property type="protein sequence ID" value="GAU32477.1"/>
    <property type="molecule type" value="Genomic_DNA"/>
</dbReference>
<protein>
    <submittedName>
        <fullName evidence="1">Uncharacterized protein</fullName>
    </submittedName>
</protein>
<name>A0A2Z6NR87_TRISU</name>
<dbReference type="Proteomes" id="UP000242715">
    <property type="component" value="Unassembled WGS sequence"/>
</dbReference>
<reference evidence="2" key="1">
    <citation type="journal article" date="2017" name="Front. Plant Sci.">
        <title>Climate Clever Clovers: New Paradigm to Reduce the Environmental Footprint of Ruminants by Breeding Low Methanogenic Forages Utilizing Haplotype Variation.</title>
        <authorList>
            <person name="Kaur P."/>
            <person name="Appels R."/>
            <person name="Bayer P.E."/>
            <person name="Keeble-Gagnere G."/>
            <person name="Wang J."/>
            <person name="Hirakawa H."/>
            <person name="Shirasawa K."/>
            <person name="Vercoe P."/>
            <person name="Stefanova K."/>
            <person name="Durmic Z."/>
            <person name="Nichols P."/>
            <person name="Revell C."/>
            <person name="Isobe S.N."/>
            <person name="Edwards D."/>
            <person name="Erskine W."/>
        </authorList>
    </citation>
    <scope>NUCLEOTIDE SEQUENCE [LARGE SCALE GENOMIC DNA]</scope>
    <source>
        <strain evidence="2">cv. Daliak</strain>
    </source>
</reference>